<comment type="caution">
    <text evidence="11">The sequence shown here is derived from an EMBL/GenBank/DDBJ whole genome shotgun (WGS) entry which is preliminary data.</text>
</comment>
<sequence>MTPSPSRPVPQPRLRPHDVALVAVGGAVGTALRAGLVLAAPPQGVDDVDVAVLAINVAGAFALGLLLERLALRGPDRGRQRAGRLLVGTGVLGGFTTYSTLALDTAHLLQEGRAGMALAYALGTVLLGAGAALAGIRCGARAHGRRGA</sequence>
<evidence type="ECO:0000256" key="2">
    <source>
        <dbReference type="ARBA" id="ARBA00022475"/>
    </source>
</evidence>
<keyword evidence="10" id="KW-0406">Ion transport</keyword>
<evidence type="ECO:0000313" key="11">
    <source>
        <dbReference type="EMBL" id="MCG7322682.1"/>
    </source>
</evidence>
<keyword evidence="5 10" id="KW-0472">Membrane</keyword>
<keyword evidence="10" id="KW-0915">Sodium</keyword>
<evidence type="ECO:0000256" key="9">
    <source>
        <dbReference type="ARBA" id="ARBA00049940"/>
    </source>
</evidence>
<evidence type="ECO:0000256" key="8">
    <source>
        <dbReference type="ARBA" id="ARBA00035585"/>
    </source>
</evidence>
<evidence type="ECO:0000256" key="10">
    <source>
        <dbReference type="HAMAP-Rule" id="MF_00454"/>
    </source>
</evidence>
<dbReference type="Pfam" id="PF02537">
    <property type="entry name" value="CRCB"/>
    <property type="match status" value="1"/>
</dbReference>
<dbReference type="Proteomes" id="UP001521931">
    <property type="component" value="Unassembled WGS sequence"/>
</dbReference>
<comment type="activity regulation">
    <text evidence="10">Na(+) is not transported, but it plays an essential structural role and its presence is essential for fluoride channel function.</text>
</comment>
<evidence type="ECO:0000256" key="4">
    <source>
        <dbReference type="ARBA" id="ARBA00022989"/>
    </source>
</evidence>
<reference evidence="11 12" key="1">
    <citation type="submission" date="2022-02" db="EMBL/GenBank/DDBJ databases">
        <title>Uncovering new skin microbiome diversity through culturing and metagenomics.</title>
        <authorList>
            <person name="Conlan S."/>
            <person name="Deming C."/>
            <person name="Nisc Comparative Sequencing Program N."/>
            <person name="Segre J.A."/>
        </authorList>
    </citation>
    <scope>NUCLEOTIDE SEQUENCE [LARGE SCALE GENOMIC DNA]</scope>
    <source>
        <strain evidence="11 12">ACRQZ</strain>
    </source>
</reference>
<feature type="transmembrane region" description="Helical" evidence="10">
    <location>
        <begin position="115"/>
        <end position="136"/>
    </location>
</feature>
<accession>A0ABS9Q486</accession>
<keyword evidence="12" id="KW-1185">Reference proteome</keyword>
<gene>
    <name evidence="10" type="primary">fluC</name>
    <name evidence="10" type="synonym">crcB</name>
    <name evidence="11" type="ORF">MHL29_12425</name>
</gene>
<keyword evidence="10" id="KW-0813">Transport</keyword>
<feature type="transmembrane region" description="Helical" evidence="10">
    <location>
        <begin position="51"/>
        <end position="72"/>
    </location>
</feature>
<feature type="binding site" evidence="10">
    <location>
        <position position="93"/>
    </location>
    <ligand>
        <name>Na(+)</name>
        <dbReference type="ChEBI" id="CHEBI:29101"/>
        <note>structural</note>
    </ligand>
</feature>
<protein>
    <recommendedName>
        <fullName evidence="10">Fluoride-specific ion channel FluC</fullName>
    </recommendedName>
</protein>
<dbReference type="InterPro" id="IPR003691">
    <property type="entry name" value="FluC"/>
</dbReference>
<keyword evidence="4 10" id="KW-1133">Transmembrane helix</keyword>
<dbReference type="EMBL" id="JAKRCV010000042">
    <property type="protein sequence ID" value="MCG7322682.1"/>
    <property type="molecule type" value="Genomic_DNA"/>
</dbReference>
<evidence type="ECO:0000313" key="12">
    <source>
        <dbReference type="Proteomes" id="UP001521931"/>
    </source>
</evidence>
<comment type="function">
    <text evidence="9 10">Fluoride-specific ion channel. Important for reducing fluoride concentration in the cell, thus reducing its toxicity.</text>
</comment>
<keyword evidence="3 10" id="KW-0812">Transmembrane</keyword>
<keyword evidence="2 10" id="KW-1003">Cell membrane</keyword>
<proteinExistence type="inferred from homology"/>
<comment type="similarity">
    <text evidence="7 10">Belongs to the fluoride channel Fluc/FEX (TC 1.A.43) family.</text>
</comment>
<evidence type="ECO:0000256" key="3">
    <source>
        <dbReference type="ARBA" id="ARBA00022692"/>
    </source>
</evidence>
<dbReference type="PANTHER" id="PTHR28259:SF1">
    <property type="entry name" value="FLUORIDE EXPORT PROTEIN 1-RELATED"/>
    <property type="match status" value="1"/>
</dbReference>
<feature type="transmembrane region" description="Helical" evidence="10">
    <location>
        <begin position="84"/>
        <end position="103"/>
    </location>
</feature>
<evidence type="ECO:0000256" key="5">
    <source>
        <dbReference type="ARBA" id="ARBA00023136"/>
    </source>
</evidence>
<evidence type="ECO:0000256" key="1">
    <source>
        <dbReference type="ARBA" id="ARBA00004651"/>
    </source>
</evidence>
<evidence type="ECO:0000256" key="6">
    <source>
        <dbReference type="ARBA" id="ARBA00023303"/>
    </source>
</evidence>
<keyword evidence="10" id="KW-0479">Metal-binding</keyword>
<name>A0ABS9Q486_9MICO</name>
<dbReference type="HAMAP" id="MF_00454">
    <property type="entry name" value="FluC"/>
    <property type="match status" value="1"/>
</dbReference>
<keyword evidence="6 10" id="KW-0407">Ion channel</keyword>
<organism evidence="11 12">
    <name type="scientific">Arsenicicoccus bolidensis</name>
    <dbReference type="NCBI Taxonomy" id="229480"/>
    <lineage>
        <taxon>Bacteria</taxon>
        <taxon>Bacillati</taxon>
        <taxon>Actinomycetota</taxon>
        <taxon>Actinomycetes</taxon>
        <taxon>Micrococcales</taxon>
        <taxon>Intrasporangiaceae</taxon>
        <taxon>Arsenicicoccus</taxon>
    </lineage>
</organism>
<evidence type="ECO:0000256" key="7">
    <source>
        <dbReference type="ARBA" id="ARBA00035120"/>
    </source>
</evidence>
<feature type="binding site" evidence="10">
    <location>
        <position position="96"/>
    </location>
    <ligand>
        <name>Na(+)</name>
        <dbReference type="ChEBI" id="CHEBI:29101"/>
        <note>structural</note>
    </ligand>
</feature>
<dbReference type="RefSeq" id="WP_239264996.1">
    <property type="nucleotide sequence ID" value="NZ_DAMCTM010000004.1"/>
</dbReference>
<feature type="transmembrane region" description="Helical" evidence="10">
    <location>
        <begin position="20"/>
        <end position="39"/>
    </location>
</feature>
<dbReference type="PANTHER" id="PTHR28259">
    <property type="entry name" value="FLUORIDE EXPORT PROTEIN 1-RELATED"/>
    <property type="match status" value="1"/>
</dbReference>
<comment type="catalytic activity">
    <reaction evidence="8">
        <text>fluoride(in) = fluoride(out)</text>
        <dbReference type="Rhea" id="RHEA:76159"/>
        <dbReference type="ChEBI" id="CHEBI:17051"/>
    </reaction>
    <physiologicalReaction direction="left-to-right" evidence="8">
        <dbReference type="Rhea" id="RHEA:76160"/>
    </physiologicalReaction>
</comment>
<comment type="subcellular location">
    <subcellularLocation>
        <location evidence="1 10">Cell membrane</location>
        <topology evidence="1 10">Multi-pass membrane protein</topology>
    </subcellularLocation>
</comment>